<dbReference type="EMBL" id="LN714486">
    <property type="protein sequence ID" value="CEL70254.1"/>
    <property type="molecule type" value="Genomic_DNA"/>
</dbReference>
<dbReference type="GO" id="GO:0005758">
    <property type="term" value="C:mitochondrial intermembrane space"/>
    <property type="evidence" value="ECO:0007669"/>
    <property type="project" value="UniProtKB-SubCell"/>
</dbReference>
<dbReference type="OrthoDB" id="311633at2759"/>
<evidence type="ECO:0000313" key="11">
    <source>
        <dbReference type="EMBL" id="CBZ55516.1"/>
    </source>
</evidence>
<dbReference type="eggNOG" id="KOG4020">
    <property type="taxonomic scope" value="Eukaryota"/>
</dbReference>
<comment type="similarity">
    <text evidence="2 9">Belongs to the anamorsin family.</text>
</comment>
<reference evidence="11" key="2">
    <citation type="submission" date="2011-03" db="EMBL/GenBank/DDBJ databases">
        <title>Comparative genomics and transcriptomics of Neospora caninum and Toxoplasma gondii.</title>
        <authorList>
            <person name="Reid A.J."/>
            <person name="Sohal A."/>
            <person name="Harris D."/>
            <person name="Quail M."/>
            <person name="Sanders M."/>
            <person name="Berriman M."/>
            <person name="Wastling J.M."/>
            <person name="Pain A."/>
        </authorList>
    </citation>
    <scope>NUCLEOTIDE SEQUENCE</scope>
    <source>
        <strain evidence="11">Liverpool</strain>
    </source>
</reference>
<comment type="cofactor">
    <cofactor evidence="9">
        <name>[2Fe-2S] cluster</name>
        <dbReference type="ChEBI" id="CHEBI:190135"/>
    </cofactor>
</comment>
<evidence type="ECO:0000256" key="4">
    <source>
        <dbReference type="ARBA" id="ARBA00022490"/>
    </source>
</evidence>
<sequence>MAATSSSGARVLALASSPQGLSAARAAQGKKDTVLTVLQTESFPQAETAAGALYDAILVLDVGNIQDGAAARPAAQALAQAVCRAVAPGGFVLVAEGSGDAEQARRLMKRLLVYEGLVSATDSEVASFVADHLTGFETPIMWTGRKPTWAAGAADTVSGSNGVVASGSNEVDADDLIDEATLIDPAEAYQPLGKDRSSCASRPKACPNCTCGRKEAEEAAEKTRRKLESGEIRSSCGNCYLGDAFRCAGCPYRGMPAFKPGEKVSLEETSVVAPVPGMQKEVATVSMNKVRIADLGDDM</sequence>
<comment type="domain">
    <text evidence="9">The N-terminal domain has structural similarity with S-adenosyl-L-methionine-dependent methyltransferases, but does not bind S-adenosyl-L-methionine. It is required for correct assembly of the 2 Fe-S clusters.</text>
</comment>
<reference evidence="12" key="4">
    <citation type="journal article" date="2015" name="PLoS ONE">
        <title>Comprehensive Evaluation of Toxoplasma gondii VEG and Neospora caninum LIV Genomes with Tachyzoite Stage Transcriptome and Proteome Defines Novel Transcript Features.</title>
        <authorList>
            <person name="Ramaprasad A."/>
            <person name="Mourier T."/>
            <person name="Naeem R."/>
            <person name="Malas T.B."/>
            <person name="Moussa E."/>
            <person name="Panigrahi A."/>
            <person name="Vermont S.J."/>
            <person name="Otto T.D."/>
            <person name="Wastling J."/>
            <person name="Pain A."/>
        </authorList>
    </citation>
    <scope>NUCLEOTIDE SEQUENCE</scope>
    <source>
        <strain evidence="12">Liverpool</strain>
    </source>
</reference>
<dbReference type="VEuPathDB" id="ToxoDB:NCLIV_059410"/>
<evidence type="ECO:0000256" key="2">
    <source>
        <dbReference type="ARBA" id="ARBA00008169"/>
    </source>
</evidence>
<evidence type="ECO:0000256" key="1">
    <source>
        <dbReference type="ARBA" id="ARBA00001966"/>
    </source>
</evidence>
<comment type="subcellular location">
    <subcellularLocation>
        <location evidence="9">Cytoplasm</location>
    </subcellularLocation>
    <subcellularLocation>
        <location evidence="9">Mitochondrion intermembrane space</location>
    </subcellularLocation>
</comment>
<dbReference type="InterPro" id="IPR007785">
    <property type="entry name" value="Anamorsin"/>
</dbReference>
<dbReference type="OMA" id="YQPLGKD"/>
<dbReference type="PANTHER" id="PTHR13273:SF14">
    <property type="entry name" value="ANAMORSIN"/>
    <property type="match status" value="1"/>
</dbReference>
<dbReference type="GO" id="GO:0009055">
    <property type="term" value="F:electron transfer activity"/>
    <property type="evidence" value="ECO:0007669"/>
    <property type="project" value="UniProtKB-UniRule"/>
</dbReference>
<proteinExistence type="inferred from homology"/>
<feature type="binding site" evidence="9">
    <location>
        <position position="211"/>
    </location>
    <ligand>
        <name>[2Fe-2S] cluster</name>
        <dbReference type="ChEBI" id="CHEBI:190135"/>
    </ligand>
</feature>
<feature type="short sequence motif" description="Cx2C motif 1" evidence="9">
    <location>
        <begin position="236"/>
        <end position="239"/>
    </location>
</feature>
<dbReference type="GO" id="GO:0051539">
    <property type="term" value="F:4 iron, 4 sulfur cluster binding"/>
    <property type="evidence" value="ECO:0007669"/>
    <property type="project" value="UniProtKB-KW"/>
</dbReference>
<keyword evidence="3 9" id="KW-0004">4Fe-4S</keyword>
<dbReference type="GO" id="GO:0051537">
    <property type="term" value="F:2 iron, 2 sulfur cluster binding"/>
    <property type="evidence" value="ECO:0007669"/>
    <property type="project" value="UniProtKB-UniRule"/>
</dbReference>
<keyword evidence="6 9" id="KW-0408">Iron</keyword>
<feature type="region of interest" description="Fe-S binding site B" evidence="9">
    <location>
        <begin position="236"/>
        <end position="250"/>
    </location>
</feature>
<accession>F0VP70</accession>
<feature type="binding site" evidence="9">
    <location>
        <position position="199"/>
    </location>
    <ligand>
        <name>[2Fe-2S] cluster</name>
        <dbReference type="ChEBI" id="CHEBI:190135"/>
    </ligand>
</feature>
<keyword evidence="4 9" id="KW-0963">Cytoplasm</keyword>
<name>F0VP70_NEOCL</name>
<comment type="domain">
    <text evidence="9">The C-terminal domain binds 2 Fe-S clusters but is otherwise mostly in an intrinsically disordered conformation.</text>
</comment>
<dbReference type="Pfam" id="PF05093">
    <property type="entry name" value="CIAPIN1"/>
    <property type="match status" value="1"/>
</dbReference>
<dbReference type="Proteomes" id="UP000007494">
    <property type="component" value="Chromosome XI"/>
</dbReference>
<comment type="cofactor">
    <cofactor evidence="1 9">
        <name>[4Fe-4S] cluster</name>
        <dbReference type="ChEBI" id="CHEBI:49883"/>
    </cofactor>
</comment>
<evidence type="ECO:0000256" key="6">
    <source>
        <dbReference type="ARBA" id="ARBA00023004"/>
    </source>
</evidence>
<organism evidence="11 13">
    <name type="scientific">Neospora caninum (strain Liverpool)</name>
    <dbReference type="NCBI Taxonomy" id="572307"/>
    <lineage>
        <taxon>Eukaryota</taxon>
        <taxon>Sar</taxon>
        <taxon>Alveolata</taxon>
        <taxon>Apicomplexa</taxon>
        <taxon>Conoidasida</taxon>
        <taxon>Coccidia</taxon>
        <taxon>Eucoccidiorida</taxon>
        <taxon>Eimeriorina</taxon>
        <taxon>Sarcocystidae</taxon>
        <taxon>Neospora</taxon>
    </lineage>
</organism>
<comment type="caution">
    <text evidence="9">Lacks conserved residue(s) required for the propagation of feature annotation.</text>
</comment>
<feature type="domain" description="Anamorsin C-terminal" evidence="10">
    <location>
        <begin position="233"/>
        <end position="266"/>
    </location>
</feature>
<dbReference type="PANTHER" id="PTHR13273">
    <property type="entry name" value="ANAMORSIN"/>
    <property type="match status" value="1"/>
</dbReference>
<feature type="binding site" evidence="9">
    <location>
        <position position="239"/>
    </location>
    <ligand>
        <name>[4Fe-4S] cluster</name>
        <dbReference type="ChEBI" id="CHEBI:49883"/>
    </ligand>
</feature>
<dbReference type="GO" id="GO:0016226">
    <property type="term" value="P:iron-sulfur cluster assembly"/>
    <property type="evidence" value="ECO:0007669"/>
    <property type="project" value="UniProtKB-UniRule"/>
</dbReference>
<comment type="domain">
    <text evidence="9">The twin Cx2C motifs are involved in the recognition by the mitochondrial MIA40-ERV1 disulfide relay system. The formation of 2 disulfide bonds in the Cx2C motifs through dithiol/disulfide exchange reactions effectively traps the protein in the mitochondrial intermembrane space.</text>
</comment>
<keyword evidence="8 9" id="KW-0496">Mitochondrion</keyword>
<keyword evidence="5 9" id="KW-0479">Metal-binding</keyword>
<reference evidence="13" key="3">
    <citation type="journal article" date="2012" name="PLoS Pathog.">
        <title>Comparative genomics of the apicomplexan parasites Toxoplasma gondii and Neospora caninum: Coccidia differing in host range and transmission strategy.</title>
        <authorList>
            <person name="Reid A.J."/>
            <person name="Vermont S.J."/>
            <person name="Cotton J.A."/>
            <person name="Harris D."/>
            <person name="Hill-Cawthorne G.A."/>
            <person name="Konen-Waisman S."/>
            <person name="Latham S.M."/>
            <person name="Mourier T."/>
            <person name="Norton R."/>
            <person name="Quail M.A."/>
            <person name="Sanders M."/>
            <person name="Shanmugam D."/>
            <person name="Sohal A."/>
            <person name="Wasmuth J.D."/>
            <person name="Brunk B."/>
            <person name="Grigg M.E."/>
            <person name="Howard J.C."/>
            <person name="Parkinson J."/>
            <person name="Roos D.S."/>
            <person name="Trees A.J."/>
            <person name="Berriman M."/>
            <person name="Pain A."/>
            <person name="Wastling J.M."/>
        </authorList>
    </citation>
    <scope>NUCLEOTIDE SEQUENCE [LARGE SCALE GENOMIC DNA]</scope>
    <source>
        <strain evidence="13">Liverpool</strain>
    </source>
</reference>
<evidence type="ECO:0000256" key="7">
    <source>
        <dbReference type="ARBA" id="ARBA00023014"/>
    </source>
</evidence>
<evidence type="ECO:0000256" key="8">
    <source>
        <dbReference type="ARBA" id="ARBA00023128"/>
    </source>
</evidence>
<comment type="function">
    <text evidence="9">Component of the cytosolic iron-sulfur (Fe-S) protein assembly (CIA) machinery. Required for the maturation of extramitochondrial Fe-S proteins. Part of an electron transfer chain functioning in an early step of cytosolic Fe-S biogenesis, facilitating the de novo assembly of a [4Fe-4S] cluster on the cytosolic Fe-S scaffold complex. Electrons are transferred from NADPH via a FAD- and FMN-containing diflavin oxidoreductase. Together with the diflavin oxidoreductase, also required for the assembly of the diferric tyrosyl radical cofactor of ribonucleotide reductase (RNR), probably by providing electrons for reduction during radical cofactor maturation in the catalytic small subunit.</text>
</comment>
<evidence type="ECO:0000256" key="9">
    <source>
        <dbReference type="HAMAP-Rule" id="MF_03115"/>
    </source>
</evidence>
<evidence type="ECO:0000256" key="3">
    <source>
        <dbReference type="ARBA" id="ARBA00022485"/>
    </source>
</evidence>
<reference evidence="11" key="1">
    <citation type="submission" date="2011-02" db="EMBL/GenBank/DDBJ databases">
        <authorList>
            <person name="Aslett M."/>
        </authorList>
    </citation>
    <scope>NUCLEOTIDE SEQUENCE</scope>
    <source>
        <strain evidence="11">Liverpool</strain>
    </source>
</reference>
<feature type="binding site" evidence="9">
    <location>
        <position position="209"/>
    </location>
    <ligand>
        <name>[2Fe-2S] cluster</name>
        <dbReference type="ChEBI" id="CHEBI:190135"/>
    </ligand>
</feature>
<evidence type="ECO:0000259" key="10">
    <source>
        <dbReference type="Pfam" id="PF05093"/>
    </source>
</evidence>
<feature type="binding site" evidence="9">
    <location>
        <position position="206"/>
    </location>
    <ligand>
        <name>[2Fe-2S] cluster</name>
        <dbReference type="ChEBI" id="CHEBI:190135"/>
    </ligand>
</feature>
<dbReference type="InParanoid" id="F0VP70"/>
<dbReference type="RefSeq" id="XP_003885544.1">
    <property type="nucleotide sequence ID" value="XM_003885495.1"/>
</dbReference>
<keyword evidence="7 9" id="KW-0411">Iron-sulfur</keyword>
<dbReference type="HAMAP" id="MF_03115">
    <property type="entry name" value="Anamorsin"/>
    <property type="match status" value="1"/>
</dbReference>
<feature type="short sequence motif" description="Cx2C motif 2" evidence="9">
    <location>
        <begin position="247"/>
        <end position="250"/>
    </location>
</feature>
<dbReference type="GeneID" id="13440929"/>
<dbReference type="GO" id="GO:0046872">
    <property type="term" value="F:metal ion binding"/>
    <property type="evidence" value="ECO:0007669"/>
    <property type="project" value="UniProtKB-KW"/>
</dbReference>
<gene>
    <name evidence="12" type="ORF">BN1204_059410</name>
    <name evidence="11" type="ORF">NCLIV_059410</name>
</gene>
<dbReference type="EMBL" id="FR823392">
    <property type="protein sequence ID" value="CBZ55516.1"/>
    <property type="molecule type" value="Genomic_DNA"/>
</dbReference>
<protein>
    <recommendedName>
        <fullName evidence="9">Anamorsin homolog</fullName>
    </recommendedName>
    <alternativeName>
        <fullName evidence="9">Fe-S cluster assembly protein DRE2 homolog</fullName>
    </alternativeName>
</protein>
<evidence type="ECO:0000256" key="5">
    <source>
        <dbReference type="ARBA" id="ARBA00022723"/>
    </source>
</evidence>
<evidence type="ECO:0000313" key="13">
    <source>
        <dbReference type="Proteomes" id="UP000007494"/>
    </source>
</evidence>
<evidence type="ECO:0000313" key="12">
    <source>
        <dbReference type="EMBL" id="CEL70254.1"/>
    </source>
</evidence>
<comment type="subunit">
    <text evidence="9">Monomer.</text>
</comment>
<feature type="binding site" evidence="9">
    <location>
        <position position="236"/>
    </location>
    <ligand>
        <name>[4Fe-4S] cluster</name>
        <dbReference type="ChEBI" id="CHEBI:49883"/>
    </ligand>
</feature>
<keyword evidence="13" id="KW-1185">Reference proteome</keyword>
<dbReference type="AlphaFoldDB" id="F0VP70"/>
<feature type="binding site" evidence="9">
    <location>
        <position position="250"/>
    </location>
    <ligand>
        <name>[4Fe-4S] cluster</name>
        <dbReference type="ChEBI" id="CHEBI:49883"/>
    </ligand>
</feature>
<keyword evidence="9" id="KW-0001">2Fe-2S</keyword>
<dbReference type="InterPro" id="IPR046408">
    <property type="entry name" value="CIAPIN1"/>
</dbReference>
<feature type="binding site" evidence="9">
    <location>
        <position position="247"/>
    </location>
    <ligand>
        <name>[4Fe-4S] cluster</name>
        <dbReference type="ChEBI" id="CHEBI:49883"/>
    </ligand>
</feature>